<reference evidence="6 7" key="1">
    <citation type="submission" date="2020-04" db="EMBL/GenBank/DDBJ databases">
        <title>Plant Genome Project.</title>
        <authorList>
            <person name="Zhang R.-G."/>
        </authorList>
    </citation>
    <scope>NUCLEOTIDE SEQUENCE [LARGE SCALE GENOMIC DNA]</scope>
    <source>
        <strain evidence="6">YNK0</strain>
        <tissue evidence="6">Leaf</tissue>
    </source>
</reference>
<dbReference type="InterPro" id="IPR050481">
    <property type="entry name" value="UDP-glycosyltransf_plant"/>
</dbReference>
<protein>
    <recommendedName>
        <fullName evidence="5">Glycosyltransferase</fullName>
        <ecNumber evidence="5">2.4.1.-</ecNumber>
    </recommendedName>
</protein>
<keyword evidence="3 4" id="KW-0808">Transferase</keyword>
<evidence type="ECO:0000256" key="3">
    <source>
        <dbReference type="ARBA" id="ARBA00022679"/>
    </source>
</evidence>
<dbReference type="Pfam" id="PF00201">
    <property type="entry name" value="UDPGT"/>
    <property type="match status" value="1"/>
</dbReference>
<evidence type="ECO:0000313" key="6">
    <source>
        <dbReference type="EMBL" id="KAF8408579.1"/>
    </source>
</evidence>
<accession>A0A834ZJU7</accession>
<dbReference type="CDD" id="cd03784">
    <property type="entry name" value="GT1_Gtf-like"/>
    <property type="match status" value="1"/>
</dbReference>
<dbReference type="AlphaFoldDB" id="A0A834ZJU7"/>
<comment type="similarity">
    <text evidence="1 4">Belongs to the UDP-glycosyltransferase family.</text>
</comment>
<dbReference type="EC" id="2.4.1.-" evidence="5"/>
<evidence type="ECO:0000256" key="5">
    <source>
        <dbReference type="RuleBase" id="RU362057"/>
    </source>
</evidence>
<dbReference type="Proteomes" id="UP000655225">
    <property type="component" value="Unassembled WGS sequence"/>
</dbReference>
<dbReference type="Gene3D" id="3.40.50.2000">
    <property type="entry name" value="Glycogen Phosphorylase B"/>
    <property type="match status" value="2"/>
</dbReference>
<dbReference type="OMA" id="TELECHA"/>
<evidence type="ECO:0000256" key="4">
    <source>
        <dbReference type="RuleBase" id="RU003718"/>
    </source>
</evidence>
<dbReference type="GO" id="GO:0035251">
    <property type="term" value="F:UDP-glucosyltransferase activity"/>
    <property type="evidence" value="ECO:0007669"/>
    <property type="project" value="InterPro"/>
</dbReference>
<name>A0A834ZJU7_TETSI</name>
<evidence type="ECO:0000256" key="1">
    <source>
        <dbReference type="ARBA" id="ARBA00009995"/>
    </source>
</evidence>
<dbReference type="FunFam" id="3.40.50.2000:FF:000080">
    <property type="entry name" value="Glycosyltransferase"/>
    <property type="match status" value="1"/>
</dbReference>
<dbReference type="SUPFAM" id="SSF53756">
    <property type="entry name" value="UDP-Glycosyltransferase/glycogen phosphorylase"/>
    <property type="match status" value="1"/>
</dbReference>
<keyword evidence="2 4" id="KW-0328">Glycosyltransferase</keyword>
<dbReference type="OrthoDB" id="5835829at2759"/>
<dbReference type="FunFam" id="3.40.50.2000:FF:000056">
    <property type="entry name" value="Glycosyltransferase"/>
    <property type="match status" value="1"/>
</dbReference>
<dbReference type="InterPro" id="IPR035595">
    <property type="entry name" value="UDP_glycos_trans_CS"/>
</dbReference>
<dbReference type="EMBL" id="JABCRI010000003">
    <property type="protein sequence ID" value="KAF8408579.1"/>
    <property type="molecule type" value="Genomic_DNA"/>
</dbReference>
<dbReference type="PANTHER" id="PTHR48048">
    <property type="entry name" value="GLYCOSYLTRANSFERASE"/>
    <property type="match status" value="1"/>
</dbReference>
<evidence type="ECO:0000313" key="7">
    <source>
        <dbReference type="Proteomes" id="UP000655225"/>
    </source>
</evidence>
<keyword evidence="7" id="KW-1185">Reference proteome</keyword>
<dbReference type="PANTHER" id="PTHR48048:SF83">
    <property type="entry name" value="GLYCOSYLTRANSFERASE"/>
    <property type="match status" value="1"/>
</dbReference>
<organism evidence="6 7">
    <name type="scientific">Tetracentron sinense</name>
    <name type="common">Spur-leaf</name>
    <dbReference type="NCBI Taxonomy" id="13715"/>
    <lineage>
        <taxon>Eukaryota</taxon>
        <taxon>Viridiplantae</taxon>
        <taxon>Streptophyta</taxon>
        <taxon>Embryophyta</taxon>
        <taxon>Tracheophyta</taxon>
        <taxon>Spermatophyta</taxon>
        <taxon>Magnoliopsida</taxon>
        <taxon>Trochodendrales</taxon>
        <taxon>Trochodendraceae</taxon>
        <taxon>Tetracentron</taxon>
    </lineage>
</organism>
<dbReference type="InterPro" id="IPR002213">
    <property type="entry name" value="UDP_glucos_trans"/>
</dbReference>
<dbReference type="PROSITE" id="PS00375">
    <property type="entry name" value="UDPGT"/>
    <property type="match status" value="1"/>
</dbReference>
<comment type="caution">
    <text evidence="6">The sequence shown here is derived from an EMBL/GenBank/DDBJ whole genome shotgun (WGS) entry which is preliminary data.</text>
</comment>
<gene>
    <name evidence="6" type="ORF">HHK36_004642</name>
</gene>
<proteinExistence type="inferred from homology"/>
<sequence length="470" mass="51834">MKKGELVFIPTPAIGHLVSIVELAKVLVHRDNRFSITVLVMKSSFAPTITSYIASIAASTSTTGIRFLDLPQVDPPSPEILKSPEVFISTFIENHKPQVKHTITNLIESHSVRLAGLVLDLFCVTMIDVANELGVPSFIFSTSSAASLGLMLHLPTLHHQIITDFKDSDTDFIIPAFSNPVPPLVLPSVVLTKKSDEYDMFLKIALRFKETAGIIVNTFADLESKAVNWFVELEGQIPPVYPVGPLLVLKGHTESPSDQIMDWLDKQPPLSVILLCFGSMGSFGVPQVREIALGLERSGCRFLWSLRQPSKTELTFPSDYTNPEEVLPDGFLERMDGRGLVCGWVPQVAVLAHQAIGGFVSHCGWNSILESLWNGVPILTWPIYAEQQLNAFEMVKELGLAVEMRLDYRSGADLVTAEEVERGVRCVMDGDSEIRRKVKEMGGKSKKAVMEGGSSFSLLGRFIDDLLDKN</sequence>
<evidence type="ECO:0000256" key="2">
    <source>
        <dbReference type="ARBA" id="ARBA00022676"/>
    </source>
</evidence>